<accession>A0AB39V0S1</accession>
<keyword evidence="5" id="KW-0548">Nucleotidyltransferase</keyword>
<evidence type="ECO:0000256" key="1">
    <source>
        <dbReference type="ARBA" id="ARBA00001946"/>
    </source>
</evidence>
<protein>
    <recommendedName>
        <fullName evidence="2">diguanylate cyclase</fullName>
        <ecNumber evidence="2">2.7.7.65</ecNumber>
    </recommendedName>
</protein>
<dbReference type="GO" id="GO:1902201">
    <property type="term" value="P:negative regulation of bacterial-type flagellum-dependent cell motility"/>
    <property type="evidence" value="ECO:0007669"/>
    <property type="project" value="TreeGrafter"/>
</dbReference>
<dbReference type="EMBL" id="CP154858">
    <property type="protein sequence ID" value="XDT73701.1"/>
    <property type="molecule type" value="Genomic_DNA"/>
</dbReference>
<comment type="catalytic activity">
    <reaction evidence="3">
        <text>2 GTP = 3',3'-c-di-GMP + 2 diphosphate</text>
        <dbReference type="Rhea" id="RHEA:24898"/>
        <dbReference type="ChEBI" id="CHEBI:33019"/>
        <dbReference type="ChEBI" id="CHEBI:37565"/>
        <dbReference type="ChEBI" id="CHEBI:58805"/>
        <dbReference type="EC" id="2.7.7.65"/>
    </reaction>
</comment>
<dbReference type="PANTHER" id="PTHR45138">
    <property type="entry name" value="REGULATORY COMPONENTS OF SENSORY TRANSDUCTION SYSTEM"/>
    <property type="match status" value="1"/>
</dbReference>
<feature type="domain" description="GGDEF" evidence="4">
    <location>
        <begin position="175"/>
        <end position="307"/>
    </location>
</feature>
<dbReference type="Gene3D" id="3.30.70.270">
    <property type="match status" value="1"/>
</dbReference>
<dbReference type="CDD" id="cd01949">
    <property type="entry name" value="GGDEF"/>
    <property type="match status" value="1"/>
</dbReference>
<dbReference type="FunFam" id="3.30.70.270:FF:000001">
    <property type="entry name" value="Diguanylate cyclase domain protein"/>
    <property type="match status" value="1"/>
</dbReference>
<dbReference type="GO" id="GO:0043709">
    <property type="term" value="P:cell adhesion involved in single-species biofilm formation"/>
    <property type="evidence" value="ECO:0007669"/>
    <property type="project" value="TreeGrafter"/>
</dbReference>
<dbReference type="AlphaFoldDB" id="A0AB39V0S1"/>
<dbReference type="Pfam" id="PF00990">
    <property type="entry name" value="GGDEF"/>
    <property type="match status" value="1"/>
</dbReference>
<dbReference type="EC" id="2.7.7.65" evidence="2"/>
<evidence type="ECO:0000256" key="2">
    <source>
        <dbReference type="ARBA" id="ARBA00012528"/>
    </source>
</evidence>
<dbReference type="GO" id="GO:0005886">
    <property type="term" value="C:plasma membrane"/>
    <property type="evidence" value="ECO:0007669"/>
    <property type="project" value="TreeGrafter"/>
</dbReference>
<dbReference type="PANTHER" id="PTHR45138:SF9">
    <property type="entry name" value="DIGUANYLATE CYCLASE DGCM-RELATED"/>
    <property type="match status" value="1"/>
</dbReference>
<dbReference type="InterPro" id="IPR029787">
    <property type="entry name" value="Nucleotide_cyclase"/>
</dbReference>
<comment type="cofactor">
    <cofactor evidence="1">
        <name>Mg(2+)</name>
        <dbReference type="ChEBI" id="CHEBI:18420"/>
    </cofactor>
</comment>
<dbReference type="KEGG" id="tcd:AAIA72_06965"/>
<evidence type="ECO:0000313" key="5">
    <source>
        <dbReference type="EMBL" id="XDT73701.1"/>
    </source>
</evidence>
<name>A0AB39V0S1_9GAMM</name>
<dbReference type="SMART" id="SM00267">
    <property type="entry name" value="GGDEF"/>
    <property type="match status" value="1"/>
</dbReference>
<dbReference type="InterPro" id="IPR050469">
    <property type="entry name" value="Diguanylate_Cyclase"/>
</dbReference>
<reference evidence="5" key="1">
    <citation type="submission" date="2024-05" db="EMBL/GenBank/DDBJ databases">
        <title>Genome sequencing of novel strain.</title>
        <authorList>
            <person name="Ganbat D."/>
            <person name="Ganbat S."/>
            <person name="Lee S.-J."/>
        </authorList>
    </citation>
    <scope>NUCLEOTIDE SEQUENCE</scope>
    <source>
        <strain evidence="5">SMD15-11</strain>
    </source>
</reference>
<dbReference type="InterPro" id="IPR000160">
    <property type="entry name" value="GGDEF_dom"/>
</dbReference>
<sequence length="314" mass="35846">MTQGQRETHTVSQNVVALNLKGAQSTIAPLTTLERVQLDLLQKLQRTLVLEELVALFSEQLQQLVPHDSYCYLYRDLTVRTTHPQRASHNARYNLTLDDQYLGEMVLYRQTRFDESELHLIESLLGTLVYPLRNTLLYQDAVNAAMTDALTGAGNKRAFDYNLHREVALARRHRTELSLIMFDVDWFKRINDTYGHAAGDEVLREMSELVRDNLRQTDQLFRFGGEEFVVLLGKTNLPQARLVAERIRTAVANYTFLKGKEDIRTSISAGITHLQAGDTRDTLIRRADDALYEAKRSGRNRVMAAAQPRAADQL</sequence>
<dbReference type="RefSeq" id="WP_369602682.1">
    <property type="nucleotide sequence ID" value="NZ_CP154858.1"/>
</dbReference>
<evidence type="ECO:0000259" key="4">
    <source>
        <dbReference type="PROSITE" id="PS50887"/>
    </source>
</evidence>
<organism evidence="5">
    <name type="scientific">Thermohahella caldifontis</name>
    <dbReference type="NCBI Taxonomy" id="3142973"/>
    <lineage>
        <taxon>Bacteria</taxon>
        <taxon>Pseudomonadati</taxon>
        <taxon>Pseudomonadota</taxon>
        <taxon>Gammaproteobacteria</taxon>
        <taxon>Oceanospirillales</taxon>
        <taxon>Hahellaceae</taxon>
        <taxon>Thermohahella</taxon>
    </lineage>
</organism>
<proteinExistence type="predicted"/>
<dbReference type="GO" id="GO:0052621">
    <property type="term" value="F:diguanylate cyclase activity"/>
    <property type="evidence" value="ECO:0007669"/>
    <property type="project" value="UniProtKB-EC"/>
</dbReference>
<dbReference type="PROSITE" id="PS50887">
    <property type="entry name" value="GGDEF"/>
    <property type="match status" value="1"/>
</dbReference>
<dbReference type="SUPFAM" id="SSF55073">
    <property type="entry name" value="Nucleotide cyclase"/>
    <property type="match status" value="1"/>
</dbReference>
<dbReference type="InterPro" id="IPR043128">
    <property type="entry name" value="Rev_trsase/Diguanyl_cyclase"/>
</dbReference>
<gene>
    <name evidence="5" type="ORF">AAIA72_06965</name>
</gene>
<keyword evidence="5" id="KW-0808">Transferase</keyword>
<evidence type="ECO:0000256" key="3">
    <source>
        <dbReference type="ARBA" id="ARBA00034247"/>
    </source>
</evidence>
<dbReference type="NCBIfam" id="TIGR00254">
    <property type="entry name" value="GGDEF"/>
    <property type="match status" value="1"/>
</dbReference>